<name>A0ABT8ZFF9_9GAMM</name>
<reference evidence="2" key="1">
    <citation type="submission" date="2023-07" db="EMBL/GenBank/DDBJ databases">
        <title>Whole genome sequencing of environmental Acinetobacter calcoaceticus-baumannii complex from non-hospital environment.</title>
        <authorList>
            <person name="Wee S.K."/>
            <person name="Khoo E.Z.Y."/>
            <person name="Mohammad T.A.-H."/>
            <person name="Tan S.E.K."/>
            <person name="Yap E.P.H."/>
        </authorList>
    </citation>
    <scope>NUCLEOTIDE SEQUENCE</scope>
    <source>
        <strain evidence="2">PUMA0118</strain>
    </source>
</reference>
<organism evidence="2 3">
    <name type="scientific">Acinetobacter geminorum</name>
    <dbReference type="NCBI Taxonomy" id="2730922"/>
    <lineage>
        <taxon>Bacteria</taxon>
        <taxon>Pseudomonadati</taxon>
        <taxon>Pseudomonadota</taxon>
        <taxon>Gammaproteobacteria</taxon>
        <taxon>Moraxellales</taxon>
        <taxon>Moraxellaceae</taxon>
        <taxon>Acinetobacter</taxon>
    </lineage>
</organism>
<proteinExistence type="predicted"/>
<dbReference type="EMBL" id="JAUPID010000042">
    <property type="protein sequence ID" value="MDO7363433.1"/>
    <property type="molecule type" value="Genomic_DNA"/>
</dbReference>
<comment type="caution">
    <text evidence="2">The sequence shown here is derived from an EMBL/GenBank/DDBJ whole genome shotgun (WGS) entry which is preliminary data.</text>
</comment>
<gene>
    <name evidence="2" type="ORF">Q5X34_17375</name>
</gene>
<keyword evidence="3" id="KW-1185">Reference proteome</keyword>
<feature type="domain" description="Thoeris protein ThsB TIR-like" evidence="1">
    <location>
        <begin position="6"/>
        <end position="102"/>
    </location>
</feature>
<dbReference type="Proteomes" id="UP001175780">
    <property type="component" value="Unassembled WGS sequence"/>
</dbReference>
<evidence type="ECO:0000313" key="3">
    <source>
        <dbReference type="Proteomes" id="UP001175780"/>
    </source>
</evidence>
<dbReference type="Pfam" id="PF08937">
    <property type="entry name" value="ThsB_TIR"/>
    <property type="match status" value="1"/>
</dbReference>
<dbReference type="RefSeq" id="WP_081402031.1">
    <property type="nucleotide sequence ID" value="NZ_JAUPID010000042.1"/>
</dbReference>
<protein>
    <submittedName>
        <fullName evidence="2">TIR domain-containing protein</fullName>
    </submittedName>
</protein>
<accession>A0ABT8ZFF9</accession>
<dbReference type="InterPro" id="IPR015032">
    <property type="entry name" value="ThsB__TIR-like_domain"/>
</dbReference>
<dbReference type="Gene3D" id="3.40.50.11200">
    <property type="match status" value="1"/>
</dbReference>
<sequence length="155" mass="17931">MASRVFFSFSSSDISHYYLMKAWKKNPHTDFTFIDYQLPTAIRSENVPYIKRICKERIDSVSTFVLLIGKDTKSKTTFVKYEVECAVKKGCRLFALNLNNSRNADNLCPDFIKDLGFVFLPYSQKALIYCLENIPKHEVGKNYILSDATYRKLGL</sequence>
<evidence type="ECO:0000259" key="1">
    <source>
        <dbReference type="Pfam" id="PF08937"/>
    </source>
</evidence>
<evidence type="ECO:0000313" key="2">
    <source>
        <dbReference type="EMBL" id="MDO7363433.1"/>
    </source>
</evidence>